<organism evidence="1 2">
    <name type="scientific">Neobacillus bataviensis</name>
    <dbReference type="NCBI Taxonomy" id="220685"/>
    <lineage>
        <taxon>Bacteria</taxon>
        <taxon>Bacillati</taxon>
        <taxon>Bacillota</taxon>
        <taxon>Bacilli</taxon>
        <taxon>Bacillales</taxon>
        <taxon>Bacillaceae</taxon>
        <taxon>Neobacillus</taxon>
    </lineage>
</organism>
<dbReference type="AlphaFoldDB" id="A0A561CZM3"/>
<dbReference type="Proteomes" id="UP000319671">
    <property type="component" value="Unassembled WGS sequence"/>
</dbReference>
<comment type="caution">
    <text evidence="1">The sequence shown here is derived from an EMBL/GenBank/DDBJ whole genome shotgun (WGS) entry which is preliminary data.</text>
</comment>
<accession>A0A561CZM3</accession>
<sequence>MLKKVIILFILLAILLVLVKYQASAPVNNTSIKSDGTNKYTTIEYKITKIKDNHYYGKNDNGTEIIFSAKKVTSDAKIHIDDEVICYFNKNNLGKGLVKVEKK</sequence>
<dbReference type="RefSeq" id="WP_144566905.1">
    <property type="nucleotide sequence ID" value="NZ_VIVN01000011.1"/>
</dbReference>
<evidence type="ECO:0000313" key="2">
    <source>
        <dbReference type="Proteomes" id="UP000319671"/>
    </source>
</evidence>
<gene>
    <name evidence="1" type="ORF">FB550_11156</name>
</gene>
<dbReference type="EMBL" id="VIVN01000011">
    <property type="protein sequence ID" value="TWD96407.1"/>
    <property type="molecule type" value="Genomic_DNA"/>
</dbReference>
<keyword evidence="2" id="KW-1185">Reference proteome</keyword>
<proteinExistence type="predicted"/>
<evidence type="ECO:0000313" key="1">
    <source>
        <dbReference type="EMBL" id="TWD96407.1"/>
    </source>
</evidence>
<reference evidence="1 2" key="1">
    <citation type="submission" date="2019-06" db="EMBL/GenBank/DDBJ databases">
        <title>Sorghum-associated microbial communities from plants grown in Nebraska, USA.</title>
        <authorList>
            <person name="Schachtman D."/>
        </authorList>
    </citation>
    <scope>NUCLEOTIDE SEQUENCE [LARGE SCALE GENOMIC DNA]</scope>
    <source>
        <strain evidence="1 2">2482</strain>
    </source>
</reference>
<protein>
    <submittedName>
        <fullName evidence="1">Uncharacterized protein</fullName>
    </submittedName>
</protein>
<name>A0A561CZM3_9BACI</name>